<dbReference type="AlphaFoldDB" id="A0A1W1W114"/>
<dbReference type="Pfam" id="PF13247">
    <property type="entry name" value="Fer4_11"/>
    <property type="match status" value="2"/>
</dbReference>
<evidence type="ECO:0000313" key="7">
    <source>
        <dbReference type="Proteomes" id="UP000192569"/>
    </source>
</evidence>
<dbReference type="PROSITE" id="PS00198">
    <property type="entry name" value="4FE4S_FER_1"/>
    <property type="match status" value="1"/>
</dbReference>
<sequence length="278" mass="31499">MDRREFMRQASIGLAVGAMSLGVIQHSLRPAEAGTLVKKWPLKSEWGNSILRMQEELRRALKKPLEQRRWGMVIDLGRCVGCSACTVACKAENHLPPGVVYRPVLEEEMGSYPNVERKFLPRPCMQCEKPPCVKVCPVGATYKRPDGIVVIDYEKCIGCRYCLTACPYGARTFDFGFFYTKDTPRLEPYELEPSPEYGKQWVRKGHRSPIGNARKCTFCLHRLNKGMLPTCVTTCLGGATFFGDLDDKESMVVEVMSRGNLWRLKDELGTGPQVYYLR</sequence>
<dbReference type="Proteomes" id="UP000192569">
    <property type="component" value="Chromosome I"/>
</dbReference>
<dbReference type="Gene3D" id="3.30.70.20">
    <property type="match status" value="2"/>
</dbReference>
<reference evidence="6 7" key="1">
    <citation type="submission" date="2017-04" db="EMBL/GenBank/DDBJ databases">
        <authorList>
            <person name="Afonso C.L."/>
            <person name="Miller P.J."/>
            <person name="Scott M.A."/>
            <person name="Spackman E."/>
            <person name="Goraichik I."/>
            <person name="Dimitrov K.M."/>
            <person name="Suarez D.L."/>
            <person name="Swayne D.E."/>
        </authorList>
    </citation>
    <scope>NUCLEOTIDE SEQUENCE [LARGE SCALE GENOMIC DNA]</scope>
    <source>
        <strain evidence="6 7">ToBE</strain>
    </source>
</reference>
<dbReference type="GO" id="GO:0051539">
    <property type="term" value="F:4 iron, 4 sulfur cluster binding"/>
    <property type="evidence" value="ECO:0007669"/>
    <property type="project" value="UniProtKB-KW"/>
</dbReference>
<dbReference type="EMBL" id="LT838272">
    <property type="protein sequence ID" value="SMB99319.1"/>
    <property type="molecule type" value="Genomic_DNA"/>
</dbReference>
<protein>
    <submittedName>
        <fullName evidence="6">Prokaryotic molybdopterin-containing oxidoreductase family, iron-sulfur binding subunit</fullName>
    </submittedName>
</protein>
<gene>
    <name evidence="6" type="ORF">SAMN00808754_2849</name>
</gene>
<proteinExistence type="predicted"/>
<accession>A0A1W1W114</accession>
<keyword evidence="1" id="KW-0004">4Fe-4S</keyword>
<evidence type="ECO:0000259" key="5">
    <source>
        <dbReference type="PROSITE" id="PS51379"/>
    </source>
</evidence>
<dbReference type="CDD" id="cd10551">
    <property type="entry name" value="PsrB"/>
    <property type="match status" value="1"/>
</dbReference>
<evidence type="ECO:0000313" key="6">
    <source>
        <dbReference type="EMBL" id="SMB99319.1"/>
    </source>
</evidence>
<evidence type="ECO:0000256" key="4">
    <source>
        <dbReference type="ARBA" id="ARBA00023014"/>
    </source>
</evidence>
<keyword evidence="3" id="KW-0408">Iron</keyword>
<feature type="domain" description="4Fe-4S ferredoxin-type" evidence="5">
    <location>
        <begin position="147"/>
        <end position="176"/>
    </location>
</feature>
<dbReference type="STRING" id="698762.SAMN00808754_2849"/>
<name>A0A1W1W114_9FIRM</name>
<keyword evidence="4" id="KW-0411">Iron-sulfur</keyword>
<dbReference type="PANTHER" id="PTHR43177:SF3">
    <property type="entry name" value="PROTEIN NRFC HOMOLOG"/>
    <property type="match status" value="1"/>
</dbReference>
<dbReference type="InterPro" id="IPR017896">
    <property type="entry name" value="4Fe4S_Fe-S-bd"/>
</dbReference>
<dbReference type="Pfam" id="PF12797">
    <property type="entry name" value="Fer4_2"/>
    <property type="match status" value="1"/>
</dbReference>
<evidence type="ECO:0000256" key="2">
    <source>
        <dbReference type="ARBA" id="ARBA00022723"/>
    </source>
</evidence>
<dbReference type="InterPro" id="IPR050954">
    <property type="entry name" value="ET_IronSulfur_Cluster-Binding"/>
</dbReference>
<evidence type="ECO:0000256" key="3">
    <source>
        <dbReference type="ARBA" id="ARBA00023004"/>
    </source>
</evidence>
<dbReference type="SUPFAM" id="SSF54862">
    <property type="entry name" value="4Fe-4S ferredoxins"/>
    <property type="match status" value="1"/>
</dbReference>
<organism evidence="6 7">
    <name type="scientific">Thermanaeromonas toyohensis ToBE</name>
    <dbReference type="NCBI Taxonomy" id="698762"/>
    <lineage>
        <taxon>Bacteria</taxon>
        <taxon>Bacillati</taxon>
        <taxon>Bacillota</taxon>
        <taxon>Clostridia</taxon>
        <taxon>Neomoorellales</taxon>
        <taxon>Neomoorellaceae</taxon>
        <taxon>Thermanaeromonas</taxon>
    </lineage>
</organism>
<dbReference type="GO" id="GO:0046872">
    <property type="term" value="F:metal ion binding"/>
    <property type="evidence" value="ECO:0007669"/>
    <property type="project" value="UniProtKB-KW"/>
</dbReference>
<keyword evidence="2" id="KW-0479">Metal-binding</keyword>
<dbReference type="PROSITE" id="PS51379">
    <property type="entry name" value="4FE4S_FER_2"/>
    <property type="match status" value="3"/>
</dbReference>
<dbReference type="PANTHER" id="PTHR43177">
    <property type="entry name" value="PROTEIN NRFC"/>
    <property type="match status" value="1"/>
</dbReference>
<keyword evidence="7" id="KW-1185">Reference proteome</keyword>
<feature type="domain" description="4Fe-4S ferredoxin-type" evidence="5">
    <location>
        <begin position="115"/>
        <end position="146"/>
    </location>
</feature>
<dbReference type="InterPro" id="IPR017900">
    <property type="entry name" value="4Fe4S_Fe_S_CS"/>
</dbReference>
<evidence type="ECO:0000256" key="1">
    <source>
        <dbReference type="ARBA" id="ARBA00022485"/>
    </source>
</evidence>
<feature type="domain" description="4Fe-4S ferredoxin-type" evidence="5">
    <location>
        <begin position="70"/>
        <end position="99"/>
    </location>
</feature>